<comment type="caution">
    <text evidence="6">The sequence shown here is derived from an EMBL/GenBank/DDBJ whole genome shotgun (WGS) entry which is preliminary data.</text>
</comment>
<keyword evidence="3" id="KW-0408">Iron</keyword>
<dbReference type="InterPro" id="IPR026992">
    <property type="entry name" value="DIOX_N"/>
</dbReference>
<dbReference type="EMBL" id="VOIH02000003">
    <property type="protein sequence ID" value="KAF3450534.1"/>
    <property type="molecule type" value="Genomic_DNA"/>
</dbReference>
<feature type="domain" description="Non-haem dioxygenase N-terminal" evidence="5">
    <location>
        <begin position="52"/>
        <end position="161"/>
    </location>
</feature>
<feature type="domain" description="Isopenicillin N synthase-like Fe(2+) 2OG dioxygenase" evidence="4">
    <location>
        <begin position="234"/>
        <end position="265"/>
    </location>
</feature>
<dbReference type="AlphaFoldDB" id="A0A8K0HE57"/>
<dbReference type="Pfam" id="PF14226">
    <property type="entry name" value="DIOX_N"/>
    <property type="match status" value="1"/>
</dbReference>
<dbReference type="PANTHER" id="PTHR47991">
    <property type="entry name" value="OXOGLUTARATE/IRON-DEPENDENT DIOXYGENASE"/>
    <property type="match status" value="1"/>
</dbReference>
<reference evidence="6" key="1">
    <citation type="submission" date="2020-03" db="EMBL/GenBank/DDBJ databases">
        <title>A high-quality chromosome-level genome assembly of a woody plant with both climbing and erect habits, Rhamnella rubrinervis.</title>
        <authorList>
            <person name="Lu Z."/>
            <person name="Yang Y."/>
            <person name="Zhu X."/>
            <person name="Sun Y."/>
        </authorList>
    </citation>
    <scope>NUCLEOTIDE SEQUENCE</scope>
    <source>
        <strain evidence="6">BYM</strain>
        <tissue evidence="6">Leaf</tissue>
    </source>
</reference>
<dbReference type="Pfam" id="PF03171">
    <property type="entry name" value="2OG-FeII_Oxy"/>
    <property type="match status" value="1"/>
</dbReference>
<dbReference type="InterPro" id="IPR050295">
    <property type="entry name" value="Plant_2OG-oxidoreductases"/>
</dbReference>
<dbReference type="Proteomes" id="UP000796880">
    <property type="component" value="Unassembled WGS sequence"/>
</dbReference>
<dbReference type="SUPFAM" id="SSF51197">
    <property type="entry name" value="Clavaminate synthase-like"/>
    <property type="match status" value="1"/>
</dbReference>
<organism evidence="6 7">
    <name type="scientific">Rhamnella rubrinervis</name>
    <dbReference type="NCBI Taxonomy" id="2594499"/>
    <lineage>
        <taxon>Eukaryota</taxon>
        <taxon>Viridiplantae</taxon>
        <taxon>Streptophyta</taxon>
        <taxon>Embryophyta</taxon>
        <taxon>Tracheophyta</taxon>
        <taxon>Spermatophyta</taxon>
        <taxon>Magnoliopsida</taxon>
        <taxon>eudicotyledons</taxon>
        <taxon>Gunneridae</taxon>
        <taxon>Pentapetalae</taxon>
        <taxon>rosids</taxon>
        <taxon>fabids</taxon>
        <taxon>Rosales</taxon>
        <taxon>Rhamnaceae</taxon>
        <taxon>rhamnoid group</taxon>
        <taxon>Rhamneae</taxon>
        <taxon>Rhamnella</taxon>
    </lineage>
</organism>
<dbReference type="InterPro" id="IPR044861">
    <property type="entry name" value="IPNS-like_FE2OG_OXY"/>
</dbReference>
<name>A0A8K0HE57_9ROSA</name>
<dbReference type="OrthoDB" id="288590at2759"/>
<sequence>MEPKVVTRLEAGISLAVPSVQELAKDPSLSKVPPRYVRHDQDPVIHSLHQEVPVIDISKLLLDSGHQEEFVDSELRSFTLLAKNGVINHGVSSSVVESVKKGVEGFFNMSAEEKNKFAQKPGDIEGLGQAFVMSEEQKLDWADMLYMITHPTFLRKPHLFPNLPTPFRDDLEAYSSELQSLAHKLLHLMAKALKMNRNDIKEVFDQGSQSMRINYYPPCPQPDLVIGLNAHPTLIVTNGIYRSIEHRATVNADKERLSIATFYAPKVDGELGPAPSLISKDRPALFKRISALDYFKGYTSQKLDGKSYIDTMRIPSSDEEAKI</sequence>
<evidence type="ECO:0000256" key="3">
    <source>
        <dbReference type="ARBA" id="ARBA00023004"/>
    </source>
</evidence>
<evidence type="ECO:0000256" key="2">
    <source>
        <dbReference type="ARBA" id="ARBA00022896"/>
    </source>
</evidence>
<dbReference type="Gene3D" id="2.60.120.330">
    <property type="entry name" value="B-lactam Antibiotic, Isopenicillin N Synthase, Chain"/>
    <property type="match status" value="2"/>
</dbReference>
<keyword evidence="2" id="KW-0847">Vitamin C</keyword>
<dbReference type="GO" id="GO:0046872">
    <property type="term" value="F:metal ion binding"/>
    <property type="evidence" value="ECO:0007669"/>
    <property type="project" value="UniProtKB-KW"/>
</dbReference>
<evidence type="ECO:0000313" key="7">
    <source>
        <dbReference type="Proteomes" id="UP000796880"/>
    </source>
</evidence>
<evidence type="ECO:0000256" key="1">
    <source>
        <dbReference type="ARBA" id="ARBA00022723"/>
    </source>
</evidence>
<evidence type="ECO:0000259" key="5">
    <source>
        <dbReference type="Pfam" id="PF14226"/>
    </source>
</evidence>
<evidence type="ECO:0000313" key="6">
    <source>
        <dbReference type="EMBL" id="KAF3450534.1"/>
    </source>
</evidence>
<keyword evidence="1" id="KW-0479">Metal-binding</keyword>
<keyword evidence="7" id="KW-1185">Reference proteome</keyword>
<protein>
    <submittedName>
        <fullName evidence="6">Uncharacterized protein</fullName>
    </submittedName>
</protein>
<dbReference type="InterPro" id="IPR027443">
    <property type="entry name" value="IPNS-like_sf"/>
</dbReference>
<gene>
    <name evidence="6" type="ORF">FNV43_RR06619</name>
</gene>
<dbReference type="GO" id="GO:0031418">
    <property type="term" value="F:L-ascorbic acid binding"/>
    <property type="evidence" value="ECO:0007669"/>
    <property type="project" value="UniProtKB-KW"/>
</dbReference>
<proteinExistence type="predicted"/>
<accession>A0A8K0HE57</accession>
<evidence type="ECO:0000259" key="4">
    <source>
        <dbReference type="Pfam" id="PF03171"/>
    </source>
</evidence>